<dbReference type="GO" id="GO:0052717">
    <property type="term" value="F:tRNA-specific adenosine-34 deaminase activity"/>
    <property type="evidence" value="ECO:0007669"/>
    <property type="project" value="TreeGrafter"/>
</dbReference>
<dbReference type="PROSITE" id="PS51747">
    <property type="entry name" value="CYT_DCMP_DEAMINASES_2"/>
    <property type="match status" value="1"/>
</dbReference>
<gene>
    <name evidence="4" type="primary">106057015</name>
</gene>
<dbReference type="PANTHER" id="PTHR11079">
    <property type="entry name" value="CYTOSINE DEAMINASE FAMILY MEMBER"/>
    <property type="match status" value="1"/>
</dbReference>
<sequence>MSYRKKMKTCSLYQNDEKIDACEYQPEPVLADEYLEPVHLVDVYVAIITDKKKTSKIVKKLNEIAPLGYLQHLKRVRTTNDPAGPLQIVLYEKSFATDISNWDSQKCQIEEVISTIDGLGKKYLTKVPSTPPLTRHQYNEAFQYWPVNFHEDKMITSLLSGKYFENKELQDIEMYMKLAIQLAQVAKRKKQLPIGAVIVDPVTKTIICEAYDLQNSGYPLQHAVMVAIDLVAHSQGGGMWIYEDSHSELKYASLQEQPKSGTGVYLCTGYDLYTTQEPCVMCSMALVHSRISRVFYGSSQKDGALGSKFKIHCQPGLNHHYKVFRHCLQQHTDQLYSER</sequence>
<dbReference type="SUPFAM" id="SSF53927">
    <property type="entry name" value="Cytidine deaminase-like"/>
    <property type="match status" value="1"/>
</dbReference>
<name>A0A2C9KH81_BIOGL</name>
<dbReference type="InterPro" id="IPR016193">
    <property type="entry name" value="Cytidine_deaminase-like"/>
</dbReference>
<evidence type="ECO:0000313" key="4">
    <source>
        <dbReference type="EnsemblMetazoa" id="BGLB019641-PA"/>
    </source>
</evidence>
<dbReference type="Pfam" id="PF00383">
    <property type="entry name" value="dCMP_cyt_deam_1"/>
    <property type="match status" value="1"/>
</dbReference>
<dbReference type="VEuPathDB" id="VectorBase:BGLAX_049412"/>
<protein>
    <recommendedName>
        <fullName evidence="3">CMP/dCMP-type deaminase domain-containing protein</fullName>
    </recommendedName>
</protein>
<reference evidence="4" key="1">
    <citation type="submission" date="2020-05" db="UniProtKB">
        <authorList>
            <consortium name="EnsemblMetazoa"/>
        </authorList>
    </citation>
    <scope>IDENTIFICATION</scope>
    <source>
        <strain evidence="4">BB02</strain>
    </source>
</reference>
<keyword evidence="1" id="KW-0819">tRNA processing</keyword>
<dbReference type="AlphaFoldDB" id="A0A2C9KH81"/>
<dbReference type="CDD" id="cd01285">
    <property type="entry name" value="nucleoside_deaminase"/>
    <property type="match status" value="1"/>
</dbReference>
<dbReference type="STRING" id="6526.A0A2C9KH81"/>
<comment type="similarity">
    <text evidence="2">Belongs to the cytidine and deoxycytidylate deaminase family. ADAT3 subfamily.</text>
</comment>
<evidence type="ECO:0000259" key="3">
    <source>
        <dbReference type="PROSITE" id="PS51747"/>
    </source>
</evidence>
<dbReference type="Gene3D" id="3.40.140.10">
    <property type="entry name" value="Cytidine Deaminase, domain 2"/>
    <property type="match status" value="1"/>
</dbReference>
<dbReference type="GO" id="GO:0005634">
    <property type="term" value="C:nucleus"/>
    <property type="evidence" value="ECO:0007669"/>
    <property type="project" value="TreeGrafter"/>
</dbReference>
<dbReference type="PANTHER" id="PTHR11079:SF156">
    <property type="entry name" value="INACTIVE TRNA-SPECIFIC ADENOSINE DEAMINASE-LIKE PROTEIN 3-RELATED"/>
    <property type="match status" value="1"/>
</dbReference>
<dbReference type="OrthoDB" id="3180714at2759"/>
<dbReference type="EnsemblMetazoa" id="BGLB019641-RA">
    <property type="protein sequence ID" value="BGLB019641-PA"/>
    <property type="gene ID" value="BGLB019641"/>
</dbReference>
<dbReference type="VEuPathDB" id="VectorBase:BGLB019641"/>
<accession>A0A2C9KH81</accession>
<dbReference type="GO" id="GO:0008033">
    <property type="term" value="P:tRNA processing"/>
    <property type="evidence" value="ECO:0007669"/>
    <property type="project" value="UniProtKB-KW"/>
</dbReference>
<proteinExistence type="inferred from homology"/>
<evidence type="ECO:0000256" key="1">
    <source>
        <dbReference type="ARBA" id="ARBA00022694"/>
    </source>
</evidence>
<organism evidence="4 5">
    <name type="scientific">Biomphalaria glabrata</name>
    <name type="common">Bloodfluke planorb</name>
    <name type="synonym">Freshwater snail</name>
    <dbReference type="NCBI Taxonomy" id="6526"/>
    <lineage>
        <taxon>Eukaryota</taxon>
        <taxon>Metazoa</taxon>
        <taxon>Spiralia</taxon>
        <taxon>Lophotrochozoa</taxon>
        <taxon>Mollusca</taxon>
        <taxon>Gastropoda</taxon>
        <taxon>Heterobranchia</taxon>
        <taxon>Euthyneura</taxon>
        <taxon>Panpulmonata</taxon>
        <taxon>Hygrophila</taxon>
        <taxon>Lymnaeoidea</taxon>
        <taxon>Planorbidae</taxon>
        <taxon>Biomphalaria</taxon>
    </lineage>
</organism>
<evidence type="ECO:0000256" key="2">
    <source>
        <dbReference type="ARBA" id="ARBA00038160"/>
    </source>
</evidence>
<dbReference type="RefSeq" id="XP_013069478.2">
    <property type="nucleotide sequence ID" value="XM_013214024.2"/>
</dbReference>
<dbReference type="Proteomes" id="UP000076420">
    <property type="component" value="Unassembled WGS sequence"/>
</dbReference>
<evidence type="ECO:0000313" key="5">
    <source>
        <dbReference type="Proteomes" id="UP000076420"/>
    </source>
</evidence>
<feature type="domain" description="CMP/dCMP-type deaminase" evidence="3">
    <location>
        <begin position="170"/>
        <end position="324"/>
    </location>
</feature>
<dbReference type="GO" id="GO:0005737">
    <property type="term" value="C:cytoplasm"/>
    <property type="evidence" value="ECO:0007669"/>
    <property type="project" value="TreeGrafter"/>
</dbReference>
<dbReference type="InterPro" id="IPR002125">
    <property type="entry name" value="CMP_dCMP_dom"/>
</dbReference>
<dbReference type="KEGG" id="bgt:106057015"/>